<accession>A0A382CM43</accession>
<keyword evidence="6" id="KW-1133">Transmembrane helix</keyword>
<reference evidence="8" key="1">
    <citation type="submission" date="2018-05" db="EMBL/GenBank/DDBJ databases">
        <authorList>
            <person name="Lanie J.A."/>
            <person name="Ng W.-L."/>
            <person name="Kazmierczak K.M."/>
            <person name="Andrzejewski T.M."/>
            <person name="Davidsen T.M."/>
            <person name="Wayne K.J."/>
            <person name="Tettelin H."/>
            <person name="Glass J.I."/>
            <person name="Rusch D."/>
            <person name="Podicherti R."/>
            <person name="Tsui H.-C.T."/>
            <person name="Winkler M.E."/>
        </authorList>
    </citation>
    <scope>NUCLEOTIDE SEQUENCE</scope>
</reference>
<dbReference type="EMBL" id="UINC01035184">
    <property type="protein sequence ID" value="SVB27190.1"/>
    <property type="molecule type" value="Genomic_DNA"/>
</dbReference>
<evidence type="ECO:0000256" key="1">
    <source>
        <dbReference type="ARBA" id="ARBA00004196"/>
    </source>
</evidence>
<dbReference type="GO" id="GO:0017004">
    <property type="term" value="P:cytochrome complex assembly"/>
    <property type="evidence" value="ECO:0007669"/>
    <property type="project" value="UniProtKB-KW"/>
</dbReference>
<comment type="subcellular location">
    <subcellularLocation>
        <location evidence="1">Cell envelope</location>
    </subcellularLocation>
</comment>
<feature type="domain" description="Thioredoxin" evidence="7">
    <location>
        <begin position="35"/>
        <end position="173"/>
    </location>
</feature>
<keyword evidence="4" id="KW-1015">Disulfide bond</keyword>
<evidence type="ECO:0000256" key="6">
    <source>
        <dbReference type="SAM" id="Phobius"/>
    </source>
</evidence>
<name>A0A382CM43_9ZZZZ</name>
<comment type="similarity">
    <text evidence="2">Belongs to the thioredoxin family. DsbE subfamily.</text>
</comment>
<proteinExistence type="inferred from homology"/>
<dbReference type="InterPro" id="IPR017937">
    <property type="entry name" value="Thioredoxin_CS"/>
</dbReference>
<dbReference type="InterPro" id="IPR004799">
    <property type="entry name" value="Periplasmic_diS_OxRdtase_DsbE"/>
</dbReference>
<dbReference type="InterPro" id="IPR013740">
    <property type="entry name" value="Redoxin"/>
</dbReference>
<evidence type="ECO:0000259" key="7">
    <source>
        <dbReference type="PROSITE" id="PS51352"/>
    </source>
</evidence>
<protein>
    <recommendedName>
        <fullName evidence="7">Thioredoxin domain-containing protein</fullName>
    </recommendedName>
</protein>
<evidence type="ECO:0000256" key="3">
    <source>
        <dbReference type="ARBA" id="ARBA00022748"/>
    </source>
</evidence>
<dbReference type="PANTHER" id="PTHR42852">
    <property type="entry name" value="THIOL:DISULFIDE INTERCHANGE PROTEIN DSBE"/>
    <property type="match status" value="1"/>
</dbReference>
<evidence type="ECO:0000256" key="4">
    <source>
        <dbReference type="ARBA" id="ARBA00023157"/>
    </source>
</evidence>
<dbReference type="GO" id="GO:0015036">
    <property type="term" value="F:disulfide oxidoreductase activity"/>
    <property type="evidence" value="ECO:0007669"/>
    <property type="project" value="InterPro"/>
</dbReference>
<feature type="transmembrane region" description="Helical" evidence="6">
    <location>
        <begin position="7"/>
        <end position="25"/>
    </location>
</feature>
<keyword evidence="5" id="KW-0676">Redox-active center</keyword>
<dbReference type="PROSITE" id="PS00194">
    <property type="entry name" value="THIOREDOXIN_1"/>
    <property type="match status" value="1"/>
</dbReference>
<organism evidence="8">
    <name type="scientific">marine metagenome</name>
    <dbReference type="NCBI Taxonomy" id="408172"/>
    <lineage>
        <taxon>unclassified sequences</taxon>
        <taxon>metagenomes</taxon>
        <taxon>ecological metagenomes</taxon>
    </lineage>
</organism>
<keyword evidence="3" id="KW-0201">Cytochrome c-type biogenesis</keyword>
<dbReference type="GO" id="GO:0030288">
    <property type="term" value="C:outer membrane-bounded periplasmic space"/>
    <property type="evidence" value="ECO:0007669"/>
    <property type="project" value="InterPro"/>
</dbReference>
<dbReference type="InterPro" id="IPR050553">
    <property type="entry name" value="Thioredoxin_ResA/DsbE_sf"/>
</dbReference>
<dbReference type="PROSITE" id="PS51352">
    <property type="entry name" value="THIOREDOXIN_2"/>
    <property type="match status" value="1"/>
</dbReference>
<dbReference type="Pfam" id="PF08534">
    <property type="entry name" value="Redoxin"/>
    <property type="match status" value="1"/>
</dbReference>
<evidence type="ECO:0000256" key="5">
    <source>
        <dbReference type="ARBA" id="ARBA00023284"/>
    </source>
</evidence>
<gene>
    <name evidence="8" type="ORF">METZ01_LOCUS180044</name>
</gene>
<dbReference type="NCBIfam" id="TIGR00385">
    <property type="entry name" value="dsbE"/>
    <property type="match status" value="1"/>
</dbReference>
<keyword evidence="6" id="KW-0812">Transmembrane</keyword>
<dbReference type="AlphaFoldDB" id="A0A382CM43"/>
<dbReference type="Gene3D" id="3.40.30.10">
    <property type="entry name" value="Glutaredoxin"/>
    <property type="match status" value="1"/>
</dbReference>
<dbReference type="InterPro" id="IPR013766">
    <property type="entry name" value="Thioredoxin_domain"/>
</dbReference>
<sequence length="173" mass="19605">MKKKNSIFILTIFVLFCFIVFLKGLNNSNTYVPSEGTGKKLLSFNAKKLLNNEDINSDEFFVENKIYILNIWASWCAPCRDEHKILMQLSKNSEIKIIGLNYKDDLDSAKKFINNMGNPYSEIVTDEDGTISIALGAYGVPETLVINANKIILKKFIGPLNNQSLKEIKSFLK</sequence>
<dbReference type="InterPro" id="IPR036249">
    <property type="entry name" value="Thioredoxin-like_sf"/>
</dbReference>
<dbReference type="SUPFAM" id="SSF52833">
    <property type="entry name" value="Thioredoxin-like"/>
    <property type="match status" value="1"/>
</dbReference>
<dbReference type="PANTHER" id="PTHR42852:SF6">
    <property type="entry name" value="THIOL:DISULFIDE INTERCHANGE PROTEIN DSBE"/>
    <property type="match status" value="1"/>
</dbReference>
<evidence type="ECO:0000313" key="8">
    <source>
        <dbReference type="EMBL" id="SVB27190.1"/>
    </source>
</evidence>
<keyword evidence="6" id="KW-0472">Membrane</keyword>
<evidence type="ECO:0000256" key="2">
    <source>
        <dbReference type="ARBA" id="ARBA00007758"/>
    </source>
</evidence>